<evidence type="ECO:0000256" key="3">
    <source>
        <dbReference type="ARBA" id="ARBA00022679"/>
    </source>
</evidence>
<dbReference type="InterPro" id="IPR044135">
    <property type="entry name" value="Met-tRNA-FMT_C"/>
</dbReference>
<dbReference type="AlphaFoldDB" id="A0A1G2DBA7"/>
<dbReference type="InterPro" id="IPR036477">
    <property type="entry name" value="Formyl_transf_N_sf"/>
</dbReference>
<evidence type="ECO:0000313" key="8">
    <source>
        <dbReference type="Proteomes" id="UP000178099"/>
    </source>
</evidence>
<evidence type="ECO:0000259" key="5">
    <source>
        <dbReference type="Pfam" id="PF00551"/>
    </source>
</evidence>
<evidence type="ECO:0000256" key="4">
    <source>
        <dbReference type="ARBA" id="ARBA00022917"/>
    </source>
</evidence>
<dbReference type="InterPro" id="IPR002376">
    <property type="entry name" value="Formyl_transf_N"/>
</dbReference>
<keyword evidence="4" id="KW-0648">Protein biosynthesis</keyword>
<dbReference type="CDD" id="cd08646">
    <property type="entry name" value="FMT_core_Met-tRNA-FMT_N"/>
    <property type="match status" value="1"/>
</dbReference>
<dbReference type="GO" id="GO:0005829">
    <property type="term" value="C:cytosol"/>
    <property type="evidence" value="ECO:0007669"/>
    <property type="project" value="TreeGrafter"/>
</dbReference>
<dbReference type="PANTHER" id="PTHR11138">
    <property type="entry name" value="METHIONYL-TRNA FORMYLTRANSFERASE"/>
    <property type="match status" value="1"/>
</dbReference>
<reference evidence="7 8" key="1">
    <citation type="journal article" date="2016" name="Nat. Commun.">
        <title>Thousands of microbial genomes shed light on interconnected biogeochemical processes in an aquifer system.</title>
        <authorList>
            <person name="Anantharaman K."/>
            <person name="Brown C.T."/>
            <person name="Hug L.A."/>
            <person name="Sharon I."/>
            <person name="Castelle C.J."/>
            <person name="Probst A.J."/>
            <person name="Thomas B.C."/>
            <person name="Singh A."/>
            <person name="Wilkins M.J."/>
            <person name="Karaoz U."/>
            <person name="Brodie E.L."/>
            <person name="Williams K.H."/>
            <person name="Hubbard S.S."/>
            <person name="Banfield J.F."/>
        </authorList>
    </citation>
    <scope>NUCLEOTIDE SEQUENCE [LARGE SCALE GENOMIC DNA]</scope>
</reference>
<name>A0A1G2DBA7_9BACT</name>
<dbReference type="SUPFAM" id="SSF50486">
    <property type="entry name" value="FMT C-terminal domain-like"/>
    <property type="match status" value="1"/>
</dbReference>
<dbReference type="NCBIfam" id="TIGR00460">
    <property type="entry name" value="fmt"/>
    <property type="match status" value="1"/>
</dbReference>
<feature type="domain" description="Formyl transferase C-terminal" evidence="6">
    <location>
        <begin position="207"/>
        <end position="257"/>
    </location>
</feature>
<comment type="caution">
    <text evidence="7">The sequence shown here is derived from an EMBL/GenBank/DDBJ whole genome shotgun (WGS) entry which is preliminary data.</text>
</comment>
<dbReference type="InterPro" id="IPR005794">
    <property type="entry name" value="Fmt"/>
</dbReference>
<proteinExistence type="inferred from homology"/>
<evidence type="ECO:0000256" key="1">
    <source>
        <dbReference type="ARBA" id="ARBA00010699"/>
    </source>
</evidence>
<dbReference type="SUPFAM" id="SSF53328">
    <property type="entry name" value="Formyltransferase"/>
    <property type="match status" value="1"/>
</dbReference>
<sequence length="278" mass="31297">MNFAFFGTDEFSVIILEELKNAGLLPARIVTATDKKMGRGMRLTPPPVKLWAQKNNISFLQPEKLDDGFFFELSTCNLQLFIVASYGKIIPKKILDIPTHSSLNVHPSLLPLYRGPSPLETQILDGAGETGVTIMKMDEEMDHGPILAQRELGQVSSFKFQVATCTELHDALAHLGGALLAETIPKWLAGEITPQEQEHEKATYTKKITKADGLISLDDDAEKNYRKFRAYTPWPGLYFFHNDLRVKITDAGLEDGKFVIKKVIPAGRREMRYEDFKK</sequence>
<dbReference type="EC" id="2.1.2.9" evidence="2"/>
<dbReference type="GO" id="GO:0004479">
    <property type="term" value="F:methionyl-tRNA formyltransferase activity"/>
    <property type="evidence" value="ECO:0007669"/>
    <property type="project" value="UniProtKB-EC"/>
</dbReference>
<evidence type="ECO:0000256" key="2">
    <source>
        <dbReference type="ARBA" id="ARBA00012261"/>
    </source>
</evidence>
<dbReference type="CDD" id="cd08704">
    <property type="entry name" value="Met_tRNA_FMT_C"/>
    <property type="match status" value="1"/>
</dbReference>
<evidence type="ECO:0000259" key="6">
    <source>
        <dbReference type="Pfam" id="PF02911"/>
    </source>
</evidence>
<keyword evidence="3 7" id="KW-0808">Transferase</keyword>
<evidence type="ECO:0000313" key="7">
    <source>
        <dbReference type="EMBL" id="OGZ10210.1"/>
    </source>
</evidence>
<dbReference type="InterPro" id="IPR005793">
    <property type="entry name" value="Formyl_trans_C"/>
</dbReference>
<dbReference type="Gene3D" id="3.40.50.12230">
    <property type="match status" value="1"/>
</dbReference>
<dbReference type="InterPro" id="IPR011034">
    <property type="entry name" value="Formyl_transferase-like_C_sf"/>
</dbReference>
<dbReference type="Pfam" id="PF02911">
    <property type="entry name" value="Formyl_trans_C"/>
    <property type="match status" value="1"/>
</dbReference>
<protein>
    <recommendedName>
        <fullName evidence="2">methionyl-tRNA formyltransferase</fullName>
        <ecNumber evidence="2">2.1.2.9</ecNumber>
    </recommendedName>
</protein>
<feature type="domain" description="Formyl transferase N-terminal" evidence="5">
    <location>
        <begin position="1"/>
        <end position="152"/>
    </location>
</feature>
<dbReference type="PANTHER" id="PTHR11138:SF5">
    <property type="entry name" value="METHIONYL-TRNA FORMYLTRANSFERASE, MITOCHONDRIAL"/>
    <property type="match status" value="1"/>
</dbReference>
<comment type="similarity">
    <text evidence="1">Belongs to the Fmt family.</text>
</comment>
<gene>
    <name evidence="7" type="ORF">A3D67_03110</name>
</gene>
<accession>A0A1G2DBA7</accession>
<organism evidence="7 8">
    <name type="scientific">Candidatus Lloydbacteria bacterium RIFCSPHIGHO2_02_FULL_51_22</name>
    <dbReference type="NCBI Taxonomy" id="1798663"/>
    <lineage>
        <taxon>Bacteria</taxon>
        <taxon>Candidatus Lloydiibacteriota</taxon>
    </lineage>
</organism>
<dbReference type="InterPro" id="IPR041711">
    <property type="entry name" value="Met-tRNA-FMT_N"/>
</dbReference>
<dbReference type="Proteomes" id="UP000178099">
    <property type="component" value="Unassembled WGS sequence"/>
</dbReference>
<dbReference type="Pfam" id="PF00551">
    <property type="entry name" value="Formyl_trans_N"/>
    <property type="match status" value="1"/>
</dbReference>
<dbReference type="EMBL" id="MHLN01000042">
    <property type="protein sequence ID" value="OGZ10210.1"/>
    <property type="molecule type" value="Genomic_DNA"/>
</dbReference>